<dbReference type="Proteomes" id="UP000765891">
    <property type="component" value="Unassembled WGS sequence"/>
</dbReference>
<organism evidence="1 3">
    <name type="scientific">Halarchaeum rubridurum</name>
    <dbReference type="NCBI Taxonomy" id="489911"/>
    <lineage>
        <taxon>Archaea</taxon>
        <taxon>Methanobacteriati</taxon>
        <taxon>Methanobacteriota</taxon>
        <taxon>Stenosarchaea group</taxon>
        <taxon>Halobacteria</taxon>
        <taxon>Halobacteriales</taxon>
        <taxon>Halobacteriaceae</taxon>
    </lineage>
</organism>
<keyword evidence="3" id="KW-1185">Reference proteome</keyword>
<dbReference type="InterPro" id="IPR013785">
    <property type="entry name" value="Aldolase_TIM"/>
</dbReference>
<evidence type="ECO:0000313" key="3">
    <source>
        <dbReference type="Proteomes" id="UP000614609"/>
    </source>
</evidence>
<dbReference type="RefSeq" id="WP_229732276.1">
    <property type="nucleotide sequence ID" value="NZ_BMOO01000001.1"/>
</dbReference>
<comment type="caution">
    <text evidence="1">The sequence shown here is derived from an EMBL/GenBank/DDBJ whole genome shotgun (WGS) entry which is preliminary data.</text>
</comment>
<dbReference type="PANTHER" id="PTHR11082:SF36">
    <property type="entry name" value="DUS-LIKE FMN-BINDING DOMAIN-CONTAINING PROTEIN"/>
    <property type="match status" value="1"/>
</dbReference>
<dbReference type="AlphaFoldDB" id="A0A830FIT0"/>
<evidence type="ECO:0000313" key="1">
    <source>
        <dbReference type="EMBL" id="GGM54597.1"/>
    </source>
</evidence>
<reference evidence="2" key="3">
    <citation type="submission" date="2021-03" db="EMBL/GenBank/DDBJ databases">
        <title>Genomic Encyclopedia of Type Strains, Phase IV (KMG-IV): sequencing the most valuable type-strain genomes for metagenomic binning, comparative biology and taxonomic classification.</title>
        <authorList>
            <person name="Goeker M."/>
        </authorList>
    </citation>
    <scope>NUCLEOTIDE SEQUENCE</scope>
    <source>
        <strain evidence="2">DSM 22443</strain>
    </source>
</reference>
<dbReference type="EMBL" id="BMOO01000001">
    <property type="protein sequence ID" value="GGM54597.1"/>
    <property type="molecule type" value="Genomic_DNA"/>
</dbReference>
<reference evidence="1" key="2">
    <citation type="submission" date="2020-09" db="EMBL/GenBank/DDBJ databases">
        <authorList>
            <person name="Sun Q."/>
            <person name="Ohkuma M."/>
        </authorList>
    </citation>
    <scope>NUCLEOTIDE SEQUENCE</scope>
    <source>
        <strain evidence="1">JCM 16108</strain>
    </source>
</reference>
<dbReference type="EMBL" id="JAGGKO010000001">
    <property type="protein sequence ID" value="MBP1953774.1"/>
    <property type="molecule type" value="Genomic_DNA"/>
</dbReference>
<dbReference type="Proteomes" id="UP000614609">
    <property type="component" value="Unassembled WGS sequence"/>
</dbReference>
<name>A0A830FIT0_9EURY</name>
<dbReference type="PANTHER" id="PTHR11082">
    <property type="entry name" value="TRNA-DIHYDROURIDINE SYNTHASE"/>
    <property type="match status" value="1"/>
</dbReference>
<evidence type="ECO:0000313" key="2">
    <source>
        <dbReference type="EMBL" id="MBP1953774.1"/>
    </source>
</evidence>
<gene>
    <name evidence="1" type="ORF">GCM10009017_01140</name>
    <name evidence="2" type="ORF">J2752_000655</name>
</gene>
<reference evidence="1" key="1">
    <citation type="journal article" date="2014" name="Int. J. Syst. Evol. Microbiol.">
        <title>Complete genome sequence of Corynebacterium casei LMG S-19264T (=DSM 44701T), isolated from a smear-ripened cheese.</title>
        <authorList>
            <consortium name="US DOE Joint Genome Institute (JGI-PGF)"/>
            <person name="Walter F."/>
            <person name="Albersmeier A."/>
            <person name="Kalinowski J."/>
            <person name="Ruckert C."/>
        </authorList>
    </citation>
    <scope>NUCLEOTIDE SEQUENCE</scope>
    <source>
        <strain evidence="1">JCM 16108</strain>
    </source>
</reference>
<proteinExistence type="predicted"/>
<sequence length="285" mass="29374">MGSGRVGTGADAEGGADADVDFHPRVALASLSGEADAAWAREASGEAGLAFLGGIAVDDPTRTAAERMAADRNRTEFLPADPVAFVAAELDRLADAPIAAGANVRATTPGAIRPVARVCAERDAVLEVNAHCRQSEMCAAGAGETLLADTDRLCDVVAAASETGATTSVKVRAEVPGVDLPALARALDDAGAAVLHVDAMDSEGVVASVRAAFDGFLIANNGVRDRETVREYLAYGADAVSLGRPSDNRAVRERVRDAVVEWFAETSRSDGGRADARPGGEDRTF</sequence>
<dbReference type="SUPFAM" id="SSF51395">
    <property type="entry name" value="FMN-linked oxidoreductases"/>
    <property type="match status" value="1"/>
</dbReference>
<accession>A0A830FIT0</accession>
<protein>
    <submittedName>
        <fullName evidence="1">Dihydropyrimidine dehydrogenase</fullName>
    </submittedName>
    <submittedName>
        <fullName evidence="2">TIM-barrel protein</fullName>
    </submittedName>
</protein>
<dbReference type="Gene3D" id="3.20.20.70">
    <property type="entry name" value="Aldolase class I"/>
    <property type="match status" value="1"/>
</dbReference>